<feature type="chain" id="PRO_5002317169" evidence="1">
    <location>
        <begin position="18"/>
        <end position="189"/>
    </location>
</feature>
<evidence type="ECO:0000256" key="1">
    <source>
        <dbReference type="SAM" id="SignalP"/>
    </source>
</evidence>
<evidence type="ECO:0000313" key="2">
    <source>
        <dbReference type="EMBL" id="KIY68247.1"/>
    </source>
</evidence>
<dbReference type="AlphaFoldDB" id="A0A0D7BCK2"/>
<reference evidence="2 3" key="1">
    <citation type="journal article" date="2015" name="Fungal Genet. Biol.">
        <title>Evolution of novel wood decay mechanisms in Agaricales revealed by the genome sequences of Fistulina hepatica and Cylindrobasidium torrendii.</title>
        <authorList>
            <person name="Floudas D."/>
            <person name="Held B.W."/>
            <person name="Riley R."/>
            <person name="Nagy L.G."/>
            <person name="Koehler G."/>
            <person name="Ransdell A.S."/>
            <person name="Younus H."/>
            <person name="Chow J."/>
            <person name="Chiniquy J."/>
            <person name="Lipzen A."/>
            <person name="Tritt A."/>
            <person name="Sun H."/>
            <person name="Haridas S."/>
            <person name="LaButti K."/>
            <person name="Ohm R.A."/>
            <person name="Kues U."/>
            <person name="Blanchette R.A."/>
            <person name="Grigoriev I.V."/>
            <person name="Minto R.E."/>
            <person name="Hibbett D.S."/>
        </authorList>
    </citation>
    <scope>NUCLEOTIDE SEQUENCE [LARGE SCALE GENOMIC DNA]</scope>
    <source>
        <strain evidence="2 3">FP15055 ss-10</strain>
    </source>
</reference>
<keyword evidence="3" id="KW-1185">Reference proteome</keyword>
<keyword evidence="1" id="KW-0732">Signal</keyword>
<proteinExistence type="predicted"/>
<name>A0A0D7BCK2_9AGAR</name>
<dbReference type="Proteomes" id="UP000054007">
    <property type="component" value="Unassembled WGS sequence"/>
</dbReference>
<evidence type="ECO:0000313" key="3">
    <source>
        <dbReference type="Proteomes" id="UP000054007"/>
    </source>
</evidence>
<dbReference type="OrthoDB" id="2734890at2759"/>
<accession>A0A0D7BCK2</accession>
<feature type="signal peptide" evidence="1">
    <location>
        <begin position="1"/>
        <end position="17"/>
    </location>
</feature>
<protein>
    <submittedName>
        <fullName evidence="2">Uncharacterized protein</fullName>
    </submittedName>
</protein>
<dbReference type="EMBL" id="KN880506">
    <property type="protein sequence ID" value="KIY68247.1"/>
    <property type="molecule type" value="Genomic_DNA"/>
</dbReference>
<gene>
    <name evidence="2" type="ORF">CYLTODRAFT_443447</name>
</gene>
<sequence length="189" mass="20556">MLCRILALAALLPAVLGIKFHGIHLGHSELEARAQIDPQTCVQYAKDIGVYHGIYSAPCTRLVGDCLTQAKTTQDPWAQASCVSAATCQGTTAVTSLLQCQDPSFDPTQAPSLKKALFANLAQCDSCDLSFQNYVDFVYGELSAIGSQDWPSSVDSVRNDWWSYVVAWTNSTSAISYADLDDWLKHSNS</sequence>
<organism evidence="2 3">
    <name type="scientific">Cylindrobasidium torrendii FP15055 ss-10</name>
    <dbReference type="NCBI Taxonomy" id="1314674"/>
    <lineage>
        <taxon>Eukaryota</taxon>
        <taxon>Fungi</taxon>
        <taxon>Dikarya</taxon>
        <taxon>Basidiomycota</taxon>
        <taxon>Agaricomycotina</taxon>
        <taxon>Agaricomycetes</taxon>
        <taxon>Agaricomycetidae</taxon>
        <taxon>Agaricales</taxon>
        <taxon>Marasmiineae</taxon>
        <taxon>Physalacriaceae</taxon>
        <taxon>Cylindrobasidium</taxon>
    </lineage>
</organism>